<sequence length="128" mass="14272">MQFTFSILPALLLLLPLVSTIALPQEEVTCYDKCVASAQCPDTYPESCYCLNDYKKKCAEACPRDLVVPVLDACDKPEVVECYNKCMGQWACIQVWPQSCYCYNDHVKLCSSECGSTPVYQNCTLSAV</sequence>
<dbReference type="Proteomes" id="UP000277580">
    <property type="component" value="Unassembled WGS sequence"/>
</dbReference>
<dbReference type="AlphaFoldDB" id="A0A3N4KLP6"/>
<dbReference type="OrthoDB" id="3799394at2759"/>
<reference evidence="2 3" key="1">
    <citation type="journal article" date="2018" name="Nat. Ecol. Evol.">
        <title>Pezizomycetes genomes reveal the molecular basis of ectomycorrhizal truffle lifestyle.</title>
        <authorList>
            <person name="Murat C."/>
            <person name="Payen T."/>
            <person name="Noel B."/>
            <person name="Kuo A."/>
            <person name="Morin E."/>
            <person name="Chen J."/>
            <person name="Kohler A."/>
            <person name="Krizsan K."/>
            <person name="Balestrini R."/>
            <person name="Da Silva C."/>
            <person name="Montanini B."/>
            <person name="Hainaut M."/>
            <person name="Levati E."/>
            <person name="Barry K.W."/>
            <person name="Belfiori B."/>
            <person name="Cichocki N."/>
            <person name="Clum A."/>
            <person name="Dockter R.B."/>
            <person name="Fauchery L."/>
            <person name="Guy J."/>
            <person name="Iotti M."/>
            <person name="Le Tacon F."/>
            <person name="Lindquist E.A."/>
            <person name="Lipzen A."/>
            <person name="Malagnac F."/>
            <person name="Mello A."/>
            <person name="Molinier V."/>
            <person name="Miyauchi S."/>
            <person name="Poulain J."/>
            <person name="Riccioni C."/>
            <person name="Rubini A."/>
            <person name="Sitrit Y."/>
            <person name="Splivallo R."/>
            <person name="Traeger S."/>
            <person name="Wang M."/>
            <person name="Zifcakova L."/>
            <person name="Wipf D."/>
            <person name="Zambonelli A."/>
            <person name="Paolocci F."/>
            <person name="Nowrousian M."/>
            <person name="Ottonello S."/>
            <person name="Baldrian P."/>
            <person name="Spatafora J.W."/>
            <person name="Henrissat B."/>
            <person name="Nagy L.G."/>
            <person name="Aury J.M."/>
            <person name="Wincker P."/>
            <person name="Grigoriev I.V."/>
            <person name="Bonfante P."/>
            <person name="Martin F.M."/>
        </authorList>
    </citation>
    <scope>NUCLEOTIDE SEQUENCE [LARGE SCALE GENOMIC DNA]</scope>
    <source>
        <strain evidence="2 3">CCBAS932</strain>
    </source>
</reference>
<keyword evidence="3" id="KW-1185">Reference proteome</keyword>
<proteinExistence type="predicted"/>
<dbReference type="InParanoid" id="A0A3N4KLP6"/>
<accession>A0A3N4KLP6</accession>
<organism evidence="2 3">
    <name type="scientific">Morchella conica CCBAS932</name>
    <dbReference type="NCBI Taxonomy" id="1392247"/>
    <lineage>
        <taxon>Eukaryota</taxon>
        <taxon>Fungi</taxon>
        <taxon>Dikarya</taxon>
        <taxon>Ascomycota</taxon>
        <taxon>Pezizomycotina</taxon>
        <taxon>Pezizomycetes</taxon>
        <taxon>Pezizales</taxon>
        <taxon>Morchellaceae</taxon>
        <taxon>Morchella</taxon>
    </lineage>
</organism>
<keyword evidence="1" id="KW-0732">Signal</keyword>
<evidence type="ECO:0000313" key="3">
    <source>
        <dbReference type="Proteomes" id="UP000277580"/>
    </source>
</evidence>
<evidence type="ECO:0000256" key="1">
    <source>
        <dbReference type="SAM" id="SignalP"/>
    </source>
</evidence>
<feature type="signal peptide" evidence="1">
    <location>
        <begin position="1"/>
        <end position="22"/>
    </location>
</feature>
<gene>
    <name evidence="2" type="ORF">P167DRAFT_576383</name>
</gene>
<dbReference type="EMBL" id="ML119144">
    <property type="protein sequence ID" value="RPB10222.1"/>
    <property type="molecule type" value="Genomic_DNA"/>
</dbReference>
<evidence type="ECO:0000313" key="2">
    <source>
        <dbReference type="EMBL" id="RPB10222.1"/>
    </source>
</evidence>
<name>A0A3N4KLP6_9PEZI</name>
<evidence type="ECO:0008006" key="4">
    <source>
        <dbReference type="Google" id="ProtNLM"/>
    </source>
</evidence>
<protein>
    <recommendedName>
        <fullName evidence="4">Extracellular membrane protein CFEM domain-containing protein</fullName>
    </recommendedName>
</protein>
<feature type="chain" id="PRO_5017938491" description="Extracellular membrane protein CFEM domain-containing protein" evidence="1">
    <location>
        <begin position="23"/>
        <end position="128"/>
    </location>
</feature>